<feature type="compositionally biased region" description="Polar residues" evidence="1">
    <location>
        <begin position="271"/>
        <end position="284"/>
    </location>
</feature>
<keyword evidence="3" id="KW-1185">Reference proteome</keyword>
<feature type="compositionally biased region" description="Basic and acidic residues" evidence="1">
    <location>
        <begin position="226"/>
        <end position="236"/>
    </location>
</feature>
<sequence>MLPDPALTLTIPSLYDGTTLDCRIYHPASLAATNAHAAPWNRHAAVFAHPYAPMGGSYDDGIVEVVASQLLRTGYLVGTFNFRGAGHSAGRTSWTAKPEIQDYASAVGFVVYYVQHLDPFRPTSSPETRARFPVPSLLMGGYSYGAMVTAHLPPLCAILEPFESPLADTYPAQIRLRAEHLAEQQNEILGSMRAAVMEQYQNRQELHPRHLKTHRGSVRIGGDEGGPSRKSHESTGRRSFSLDAEDRLRRGVGELLAKRRTKHHPRRSTDGSEQPTVATISGLGSSPAVEPANEVDTKLPKRKNMVAPRAAYLLVSPLQGLVMHLATMEIFPSAITARRHHQRKHETAVEGREGRPPAEMKLVQNPTLAVYGDKDIFVSAGKLRAWVAKLTAPVASASNPISTSKFRAHEVETAGHFWVEEGVLPEMKEAIGRFAASVRDLGADDVAAAAQREEPGRETYDFTWPLETDGGRQASWLHHERSTFSCHDGTGQSGDVEIMKGRCVVEPLKPPTRLAGLQDSDSWPNDGFILIHPNGSVQFKLQASKNRVKTRNVIGQPHVEAASASLAAPFHVKDPGAQQATTESPTHISSAACPGYVDGAREC</sequence>
<feature type="region of interest" description="Disordered" evidence="1">
    <location>
        <begin position="205"/>
        <end position="301"/>
    </location>
</feature>
<dbReference type="RefSeq" id="XP_040656998.1">
    <property type="nucleotide sequence ID" value="XM_040801965.1"/>
</dbReference>
<gene>
    <name evidence="2" type="ORF">DCS_04658</name>
</gene>
<evidence type="ECO:0000313" key="3">
    <source>
        <dbReference type="Proteomes" id="UP000076580"/>
    </source>
</evidence>
<evidence type="ECO:0000313" key="2">
    <source>
        <dbReference type="EMBL" id="KYK57646.1"/>
    </source>
</evidence>
<dbReference type="SUPFAM" id="SSF53474">
    <property type="entry name" value="alpha/beta-Hydrolases"/>
    <property type="match status" value="1"/>
</dbReference>
<dbReference type="Proteomes" id="UP000076580">
    <property type="component" value="Chromosome 02"/>
</dbReference>
<dbReference type="PANTHER" id="PTHR42103">
    <property type="entry name" value="ALPHA/BETA-HYDROLASES SUPERFAMILY PROTEIN"/>
    <property type="match status" value="1"/>
</dbReference>
<proteinExistence type="predicted"/>
<organism evidence="2 3">
    <name type="scientific">Drechmeria coniospora</name>
    <name type="common">Nematophagous fungus</name>
    <name type="synonym">Meria coniospora</name>
    <dbReference type="NCBI Taxonomy" id="98403"/>
    <lineage>
        <taxon>Eukaryota</taxon>
        <taxon>Fungi</taxon>
        <taxon>Dikarya</taxon>
        <taxon>Ascomycota</taxon>
        <taxon>Pezizomycotina</taxon>
        <taxon>Sordariomycetes</taxon>
        <taxon>Hypocreomycetidae</taxon>
        <taxon>Hypocreales</taxon>
        <taxon>Ophiocordycipitaceae</taxon>
        <taxon>Drechmeria</taxon>
    </lineage>
</organism>
<reference evidence="2 3" key="1">
    <citation type="journal article" date="2016" name="Sci. Rep.">
        <title>Insights into Adaptations to a Near-Obligate Nematode Endoparasitic Lifestyle from the Finished Genome of Drechmeria coniospora.</title>
        <authorList>
            <person name="Zhang L."/>
            <person name="Zhou Z."/>
            <person name="Guo Q."/>
            <person name="Fokkens L."/>
            <person name="Miskei M."/>
            <person name="Pocsi I."/>
            <person name="Zhang W."/>
            <person name="Chen M."/>
            <person name="Wang L."/>
            <person name="Sun Y."/>
            <person name="Donzelli B.G."/>
            <person name="Gibson D.M."/>
            <person name="Nelson D.R."/>
            <person name="Luo J.G."/>
            <person name="Rep M."/>
            <person name="Liu H."/>
            <person name="Yang S."/>
            <person name="Wang J."/>
            <person name="Krasnoff S.B."/>
            <person name="Xu Y."/>
            <person name="Molnar I."/>
            <person name="Lin M."/>
        </authorList>
    </citation>
    <scope>NUCLEOTIDE SEQUENCE [LARGE SCALE GENOMIC DNA]</scope>
    <source>
        <strain evidence="2 3">ARSEF 6962</strain>
    </source>
</reference>
<dbReference type="STRING" id="98403.A0A151GKN1"/>
<dbReference type="GeneID" id="63717301"/>
<protein>
    <recommendedName>
        <fullName evidence="4">Prolyl oligopeptidase</fullName>
    </recommendedName>
</protein>
<dbReference type="AlphaFoldDB" id="A0A151GKN1"/>
<name>A0A151GKN1_DRECN</name>
<comment type="caution">
    <text evidence="2">The sequence shown here is derived from an EMBL/GenBank/DDBJ whole genome shotgun (WGS) entry which is preliminary data.</text>
</comment>
<dbReference type="PANTHER" id="PTHR42103:SF2">
    <property type="entry name" value="AB HYDROLASE-1 DOMAIN-CONTAINING PROTEIN"/>
    <property type="match status" value="1"/>
</dbReference>
<evidence type="ECO:0000256" key="1">
    <source>
        <dbReference type="SAM" id="MobiDB-lite"/>
    </source>
</evidence>
<dbReference type="Gene3D" id="3.40.50.1820">
    <property type="entry name" value="alpha/beta hydrolase"/>
    <property type="match status" value="2"/>
</dbReference>
<evidence type="ECO:0008006" key="4">
    <source>
        <dbReference type="Google" id="ProtNLM"/>
    </source>
</evidence>
<dbReference type="InParanoid" id="A0A151GKN1"/>
<dbReference type="EMBL" id="LAYC01000002">
    <property type="protein sequence ID" value="KYK57646.1"/>
    <property type="molecule type" value="Genomic_DNA"/>
</dbReference>
<dbReference type="InterPro" id="IPR029058">
    <property type="entry name" value="AB_hydrolase_fold"/>
</dbReference>
<accession>A0A151GKN1</accession>